<dbReference type="GO" id="GO:0030335">
    <property type="term" value="P:positive regulation of cell migration"/>
    <property type="evidence" value="ECO:0007669"/>
    <property type="project" value="TreeGrafter"/>
</dbReference>
<keyword evidence="5 8" id="KW-0964">Secreted</keyword>
<evidence type="ECO:0000256" key="6">
    <source>
        <dbReference type="ARBA" id="ARBA00022729"/>
    </source>
</evidence>
<dbReference type="PROSITE" id="PS00472">
    <property type="entry name" value="SMALL_CYTOKINES_CC"/>
    <property type="match status" value="1"/>
</dbReference>
<dbReference type="InterPro" id="IPR039809">
    <property type="entry name" value="Chemokine_b/g/d"/>
</dbReference>
<dbReference type="InterPro" id="IPR001811">
    <property type="entry name" value="Chemokine_IL8-like_dom"/>
</dbReference>
<gene>
    <name evidence="10" type="primary">Ccl15</name>
</gene>
<feature type="signal peptide" evidence="8">
    <location>
        <begin position="1"/>
        <end position="20"/>
    </location>
</feature>
<dbReference type="PANTHER" id="PTHR12015:SF77">
    <property type="entry name" value="C-C MOTIF CHEMOKINE 15"/>
    <property type="match status" value="1"/>
</dbReference>
<dbReference type="GO" id="GO:0048020">
    <property type="term" value="F:CCR chemokine receptor binding"/>
    <property type="evidence" value="ECO:0007669"/>
    <property type="project" value="TreeGrafter"/>
</dbReference>
<reference evidence="10" key="2">
    <citation type="submission" date="2025-09" db="UniProtKB">
        <authorList>
            <consortium name="Ensembl"/>
        </authorList>
    </citation>
    <scope>IDENTIFICATION</scope>
</reference>
<evidence type="ECO:0000313" key="11">
    <source>
        <dbReference type="Proteomes" id="UP000694398"/>
    </source>
</evidence>
<organism evidence="10 11">
    <name type="scientific">Chinchilla lanigera</name>
    <name type="common">Long-tailed chinchilla</name>
    <name type="synonym">Chinchilla villidera</name>
    <dbReference type="NCBI Taxonomy" id="34839"/>
    <lineage>
        <taxon>Eukaryota</taxon>
        <taxon>Metazoa</taxon>
        <taxon>Chordata</taxon>
        <taxon>Craniata</taxon>
        <taxon>Vertebrata</taxon>
        <taxon>Euteleostomi</taxon>
        <taxon>Mammalia</taxon>
        <taxon>Eutheria</taxon>
        <taxon>Euarchontoglires</taxon>
        <taxon>Glires</taxon>
        <taxon>Rodentia</taxon>
        <taxon>Hystricomorpha</taxon>
        <taxon>Chinchillidae</taxon>
        <taxon>Chinchilla</taxon>
    </lineage>
</organism>
<sequence>MLRQCLLTIALILFLADTEIRKLQKTEVLHKPLIFHKAHANAPDCCFSYISRNIRCKLMEDYFETSGECPQPGVIFVTKKGQQVCADPGNLSVQNCIRKLKPITRTLA</sequence>
<dbReference type="GO" id="GO:0006954">
    <property type="term" value="P:inflammatory response"/>
    <property type="evidence" value="ECO:0007669"/>
    <property type="project" value="TreeGrafter"/>
</dbReference>
<evidence type="ECO:0000256" key="8">
    <source>
        <dbReference type="RuleBase" id="RU361150"/>
    </source>
</evidence>
<reference evidence="10" key="1">
    <citation type="submission" date="2025-08" db="UniProtKB">
        <authorList>
            <consortium name="Ensembl"/>
        </authorList>
    </citation>
    <scope>IDENTIFICATION</scope>
</reference>
<dbReference type="InterPro" id="IPR000827">
    <property type="entry name" value="Chemokine_CC_CS"/>
</dbReference>
<evidence type="ECO:0000259" key="9">
    <source>
        <dbReference type="SMART" id="SM00199"/>
    </source>
</evidence>
<dbReference type="SUPFAM" id="SSF54117">
    <property type="entry name" value="Interleukin 8-like chemokines"/>
    <property type="match status" value="1"/>
</dbReference>
<dbReference type="Ensembl" id="ENSCLAT00000021686.1">
    <property type="protein sequence ID" value="ENSCLAP00000021483.1"/>
    <property type="gene ID" value="ENSCLAG00000014715.1"/>
</dbReference>
<keyword evidence="3 8" id="KW-0145">Chemotaxis</keyword>
<evidence type="ECO:0000256" key="5">
    <source>
        <dbReference type="ARBA" id="ARBA00022525"/>
    </source>
</evidence>
<keyword evidence="7" id="KW-1015">Disulfide bond</keyword>
<dbReference type="Gene3D" id="2.40.50.40">
    <property type="match status" value="1"/>
</dbReference>
<dbReference type="Proteomes" id="UP000694398">
    <property type="component" value="Unassembled WGS sequence"/>
</dbReference>
<evidence type="ECO:0000256" key="7">
    <source>
        <dbReference type="ARBA" id="ARBA00023157"/>
    </source>
</evidence>
<dbReference type="SMART" id="SM00199">
    <property type="entry name" value="SCY"/>
    <property type="match status" value="1"/>
</dbReference>
<keyword evidence="4 8" id="KW-0202">Cytokine</keyword>
<comment type="subcellular location">
    <subcellularLocation>
        <location evidence="1 8">Secreted</location>
    </subcellularLocation>
</comment>
<evidence type="ECO:0000256" key="2">
    <source>
        <dbReference type="ARBA" id="ARBA00010868"/>
    </source>
</evidence>
<dbReference type="GO" id="GO:0070098">
    <property type="term" value="P:chemokine-mediated signaling pathway"/>
    <property type="evidence" value="ECO:0007669"/>
    <property type="project" value="TreeGrafter"/>
</dbReference>
<comment type="similarity">
    <text evidence="2 8">Belongs to the intercrine beta (chemokine CC) family.</text>
</comment>
<dbReference type="InterPro" id="IPR036048">
    <property type="entry name" value="Interleukin_8-like_sf"/>
</dbReference>
<dbReference type="FunFam" id="2.40.50.40:FF:000002">
    <property type="entry name" value="C-C motif chemokine"/>
    <property type="match status" value="1"/>
</dbReference>
<dbReference type="GO" id="GO:0061844">
    <property type="term" value="P:antimicrobial humoral immune response mediated by antimicrobial peptide"/>
    <property type="evidence" value="ECO:0007669"/>
    <property type="project" value="TreeGrafter"/>
</dbReference>
<accession>A0A8C2VW04</accession>
<dbReference type="GeneTree" id="ENSGT00940000165476"/>
<dbReference type="Pfam" id="PF00048">
    <property type="entry name" value="IL8"/>
    <property type="match status" value="1"/>
</dbReference>
<evidence type="ECO:0000256" key="3">
    <source>
        <dbReference type="ARBA" id="ARBA00022500"/>
    </source>
</evidence>
<evidence type="ECO:0000313" key="10">
    <source>
        <dbReference type="Ensembl" id="ENSCLAP00000021483.1"/>
    </source>
</evidence>
<feature type="chain" id="PRO_5034881377" description="C-C motif chemokine" evidence="8">
    <location>
        <begin position="21"/>
        <end position="108"/>
    </location>
</feature>
<dbReference type="AlphaFoldDB" id="A0A8C2VW04"/>
<feature type="domain" description="Chemokine interleukin-8-like" evidence="9">
    <location>
        <begin position="42"/>
        <end position="100"/>
    </location>
</feature>
<keyword evidence="6 8" id="KW-0732">Signal</keyword>
<dbReference type="GO" id="GO:0008009">
    <property type="term" value="F:chemokine activity"/>
    <property type="evidence" value="ECO:0007669"/>
    <property type="project" value="InterPro"/>
</dbReference>
<evidence type="ECO:0000256" key="4">
    <source>
        <dbReference type="ARBA" id="ARBA00022514"/>
    </source>
</evidence>
<dbReference type="PANTHER" id="PTHR12015">
    <property type="entry name" value="SMALL INDUCIBLE CYTOKINE A"/>
    <property type="match status" value="1"/>
</dbReference>
<proteinExistence type="inferred from homology"/>
<name>A0A8C2VW04_CHILA</name>
<keyword evidence="11" id="KW-1185">Reference proteome</keyword>
<dbReference type="CDD" id="cd00272">
    <property type="entry name" value="Chemokine_CC"/>
    <property type="match status" value="1"/>
</dbReference>
<dbReference type="GO" id="GO:0005615">
    <property type="term" value="C:extracellular space"/>
    <property type="evidence" value="ECO:0007669"/>
    <property type="project" value="UniProtKB-KW"/>
</dbReference>
<evidence type="ECO:0000256" key="1">
    <source>
        <dbReference type="ARBA" id="ARBA00004613"/>
    </source>
</evidence>
<protein>
    <recommendedName>
        <fullName evidence="8">C-C motif chemokine</fullName>
    </recommendedName>
</protein>